<sequence>MSTEIPKSLSQEEALRVLLVAVFKAQSKGAYTFEDSVVLSKASRTLRKDENGEPIKSNIPNEFGQEEALRILIGAIKKGQSKGVYDIDTASALSKAVRTFVIKEAPSSTQETSKLETIVEDNEDNDDGTIVI</sequence>
<gene>
    <name evidence="1" type="ORF">METZ01_LOCUS167949</name>
</gene>
<organism evidence="1">
    <name type="scientific">marine metagenome</name>
    <dbReference type="NCBI Taxonomy" id="408172"/>
    <lineage>
        <taxon>unclassified sequences</taxon>
        <taxon>metagenomes</taxon>
        <taxon>ecological metagenomes</taxon>
    </lineage>
</organism>
<dbReference type="EMBL" id="UINC01030536">
    <property type="protein sequence ID" value="SVB15095.1"/>
    <property type="molecule type" value="Genomic_DNA"/>
</dbReference>
<reference evidence="1" key="1">
    <citation type="submission" date="2018-05" db="EMBL/GenBank/DDBJ databases">
        <authorList>
            <person name="Lanie J.A."/>
            <person name="Ng W.-L."/>
            <person name="Kazmierczak K.M."/>
            <person name="Andrzejewski T.M."/>
            <person name="Davidsen T.M."/>
            <person name="Wayne K.J."/>
            <person name="Tettelin H."/>
            <person name="Glass J.I."/>
            <person name="Rusch D."/>
            <person name="Podicherti R."/>
            <person name="Tsui H.-C.T."/>
            <person name="Winkler M.E."/>
        </authorList>
    </citation>
    <scope>NUCLEOTIDE SEQUENCE</scope>
</reference>
<proteinExistence type="predicted"/>
<accession>A0A382BMT8</accession>
<protein>
    <submittedName>
        <fullName evidence="1">Uncharacterized protein</fullName>
    </submittedName>
</protein>
<name>A0A382BMT8_9ZZZZ</name>
<dbReference type="AlphaFoldDB" id="A0A382BMT8"/>
<evidence type="ECO:0000313" key="1">
    <source>
        <dbReference type="EMBL" id="SVB15095.1"/>
    </source>
</evidence>